<dbReference type="STRING" id="863239.GCA_000213935_01087"/>
<protein>
    <submittedName>
        <fullName evidence="3">Crotonase/enoyl-CoA hydratase family protein</fullName>
    </submittedName>
</protein>
<dbReference type="EMBL" id="DQID01000306">
    <property type="protein sequence ID" value="HCT15458.1"/>
    <property type="molecule type" value="Genomic_DNA"/>
</dbReference>
<dbReference type="InterPro" id="IPR029045">
    <property type="entry name" value="ClpP/crotonase-like_dom_sf"/>
</dbReference>
<reference evidence="3 4" key="1">
    <citation type="journal article" date="2018" name="Nat. Biotechnol.">
        <title>A standardized bacterial taxonomy based on genome phylogeny substantially revises the tree of life.</title>
        <authorList>
            <person name="Parks D.H."/>
            <person name="Chuvochina M."/>
            <person name="Waite D.W."/>
            <person name="Rinke C."/>
            <person name="Skarshewski A."/>
            <person name="Chaumeil P.A."/>
            <person name="Hugenholtz P."/>
        </authorList>
    </citation>
    <scope>NUCLEOTIDE SEQUENCE [LARGE SCALE GENOMIC DNA]</scope>
    <source>
        <strain evidence="3">UBA11247</strain>
    </source>
</reference>
<feature type="compositionally biased region" description="Low complexity" evidence="2">
    <location>
        <begin position="1"/>
        <end position="20"/>
    </location>
</feature>
<dbReference type="AlphaFoldDB" id="A0A3D4T1R0"/>
<organism evidence="3 4">
    <name type="scientific">Corynebacterium nuruki</name>
    <dbReference type="NCBI Taxonomy" id="1032851"/>
    <lineage>
        <taxon>Bacteria</taxon>
        <taxon>Bacillati</taxon>
        <taxon>Actinomycetota</taxon>
        <taxon>Actinomycetes</taxon>
        <taxon>Mycobacteriales</taxon>
        <taxon>Corynebacteriaceae</taxon>
        <taxon>Corynebacterium</taxon>
    </lineage>
</organism>
<dbReference type="CDD" id="cd06558">
    <property type="entry name" value="crotonase-like"/>
    <property type="match status" value="1"/>
</dbReference>
<dbReference type="PANTHER" id="PTHR43149">
    <property type="entry name" value="ENOYL-COA HYDRATASE"/>
    <property type="match status" value="1"/>
</dbReference>
<sequence>MSTASAPSPAPSTGLPTLTVTGGGDSTAGDGDAGPRTAHVHLNRPDKLNSLTLPVLDELIRIAHRIRADRTIRAVIIAGEGRSFSAGLDFASAMKSPTALGAAFLPRPWRGTNTFQEACWAFRRLPVPVIAVVHGHCYGGGLQLALAADWRITTADAEWSILEAKWGLIPDMSGMQSLSQQLRADVLKRLTMTGETFDGARAVKYGVASEVVGSGENGRKAALAAADELVAQIAGRSPDAAAYGKHLVDETWNHGPRATFALERLRQLRLLVASNTKAAQRAAAKKVAPVFRRRNVR</sequence>
<gene>
    <name evidence="3" type="ORF">DIW82_11940</name>
</gene>
<dbReference type="GO" id="GO:0016853">
    <property type="term" value="F:isomerase activity"/>
    <property type="evidence" value="ECO:0007669"/>
    <property type="project" value="InterPro"/>
</dbReference>
<dbReference type="NCBIfam" id="NF005699">
    <property type="entry name" value="PRK07509.1"/>
    <property type="match status" value="1"/>
</dbReference>
<dbReference type="InterPro" id="IPR001753">
    <property type="entry name" value="Enoyl-CoA_hydra/iso"/>
</dbReference>
<evidence type="ECO:0000256" key="2">
    <source>
        <dbReference type="SAM" id="MobiDB-lite"/>
    </source>
</evidence>
<dbReference type="Proteomes" id="UP000261739">
    <property type="component" value="Unassembled WGS sequence"/>
</dbReference>
<evidence type="ECO:0000313" key="4">
    <source>
        <dbReference type="Proteomes" id="UP000261739"/>
    </source>
</evidence>
<evidence type="ECO:0000313" key="3">
    <source>
        <dbReference type="EMBL" id="HCT15458.1"/>
    </source>
</evidence>
<accession>A0A3D4T1R0</accession>
<dbReference type="PANTHER" id="PTHR43149:SF1">
    <property type="entry name" value="DELTA(3,5)-DELTA(2,4)-DIENOYL-COA ISOMERASE, MITOCHONDRIAL"/>
    <property type="match status" value="1"/>
</dbReference>
<dbReference type="SUPFAM" id="SSF52096">
    <property type="entry name" value="ClpP/crotonase"/>
    <property type="match status" value="1"/>
</dbReference>
<dbReference type="InterPro" id="IPR045002">
    <property type="entry name" value="Ech1-like"/>
</dbReference>
<dbReference type="Gene3D" id="3.90.226.10">
    <property type="entry name" value="2-enoyl-CoA Hydratase, Chain A, domain 1"/>
    <property type="match status" value="1"/>
</dbReference>
<comment type="similarity">
    <text evidence="1">Belongs to the enoyl-CoA hydratase/isomerase family.</text>
</comment>
<name>A0A3D4T1R0_9CORY</name>
<dbReference type="RefSeq" id="WP_010121145.1">
    <property type="nucleotide sequence ID" value="NZ_DAITTW010000038.1"/>
</dbReference>
<feature type="region of interest" description="Disordered" evidence="2">
    <location>
        <begin position="1"/>
        <end position="41"/>
    </location>
</feature>
<evidence type="ECO:0000256" key="1">
    <source>
        <dbReference type="ARBA" id="ARBA00005254"/>
    </source>
</evidence>
<comment type="caution">
    <text evidence="3">The sequence shown here is derived from an EMBL/GenBank/DDBJ whole genome shotgun (WGS) entry which is preliminary data.</text>
</comment>
<proteinExistence type="inferred from homology"/>
<dbReference type="Pfam" id="PF00378">
    <property type="entry name" value="ECH_1"/>
    <property type="match status" value="1"/>
</dbReference>